<accession>A0A2M4D1Z5</accession>
<protein>
    <submittedName>
        <fullName evidence="2">Putative secreted protein</fullName>
    </submittedName>
</protein>
<evidence type="ECO:0000313" key="2">
    <source>
        <dbReference type="EMBL" id="MBW71602.1"/>
    </source>
</evidence>
<sequence>MIRLLLTASLVDLLLQLADHVEIEELRSGTTGLLLLTTTWLCRSSRRRRRNRTFRRHFRYLRSITIARS</sequence>
<feature type="chain" id="PRO_5014824523" evidence="1">
    <location>
        <begin position="21"/>
        <end position="69"/>
    </location>
</feature>
<dbReference type="AlphaFoldDB" id="A0A2M4D1Z5"/>
<dbReference type="EMBL" id="GGFL01007424">
    <property type="protein sequence ID" value="MBW71602.1"/>
    <property type="molecule type" value="Transcribed_RNA"/>
</dbReference>
<reference evidence="2" key="1">
    <citation type="submission" date="2018-01" db="EMBL/GenBank/DDBJ databases">
        <title>An insight into the sialome of Amazonian anophelines.</title>
        <authorList>
            <person name="Ribeiro J.M."/>
            <person name="Scarpassa V."/>
            <person name="Calvo E."/>
        </authorList>
    </citation>
    <scope>NUCLEOTIDE SEQUENCE</scope>
</reference>
<keyword evidence="1" id="KW-0732">Signal</keyword>
<feature type="signal peptide" evidence="1">
    <location>
        <begin position="1"/>
        <end position="20"/>
    </location>
</feature>
<proteinExistence type="predicted"/>
<name>A0A2M4D1Z5_ANODA</name>
<organism evidence="2">
    <name type="scientific">Anopheles darlingi</name>
    <name type="common">Mosquito</name>
    <dbReference type="NCBI Taxonomy" id="43151"/>
    <lineage>
        <taxon>Eukaryota</taxon>
        <taxon>Metazoa</taxon>
        <taxon>Ecdysozoa</taxon>
        <taxon>Arthropoda</taxon>
        <taxon>Hexapoda</taxon>
        <taxon>Insecta</taxon>
        <taxon>Pterygota</taxon>
        <taxon>Neoptera</taxon>
        <taxon>Endopterygota</taxon>
        <taxon>Diptera</taxon>
        <taxon>Nematocera</taxon>
        <taxon>Culicoidea</taxon>
        <taxon>Culicidae</taxon>
        <taxon>Anophelinae</taxon>
        <taxon>Anopheles</taxon>
    </lineage>
</organism>
<evidence type="ECO:0000256" key="1">
    <source>
        <dbReference type="SAM" id="SignalP"/>
    </source>
</evidence>